<evidence type="ECO:0000313" key="2">
    <source>
        <dbReference type="Proteomes" id="UP001151760"/>
    </source>
</evidence>
<organism evidence="1 2">
    <name type="scientific">Tanacetum coccineum</name>
    <dbReference type="NCBI Taxonomy" id="301880"/>
    <lineage>
        <taxon>Eukaryota</taxon>
        <taxon>Viridiplantae</taxon>
        <taxon>Streptophyta</taxon>
        <taxon>Embryophyta</taxon>
        <taxon>Tracheophyta</taxon>
        <taxon>Spermatophyta</taxon>
        <taxon>Magnoliopsida</taxon>
        <taxon>eudicotyledons</taxon>
        <taxon>Gunneridae</taxon>
        <taxon>Pentapetalae</taxon>
        <taxon>asterids</taxon>
        <taxon>campanulids</taxon>
        <taxon>Asterales</taxon>
        <taxon>Asteraceae</taxon>
        <taxon>Asteroideae</taxon>
        <taxon>Anthemideae</taxon>
        <taxon>Anthemidinae</taxon>
        <taxon>Tanacetum</taxon>
    </lineage>
</organism>
<proteinExistence type="predicted"/>
<reference evidence="1" key="1">
    <citation type="journal article" date="2022" name="Int. J. Mol. Sci.">
        <title>Draft Genome of Tanacetum Coccineum: Genomic Comparison of Closely Related Tanacetum-Family Plants.</title>
        <authorList>
            <person name="Yamashiro T."/>
            <person name="Shiraishi A."/>
            <person name="Nakayama K."/>
            <person name="Satake H."/>
        </authorList>
    </citation>
    <scope>NUCLEOTIDE SEQUENCE</scope>
</reference>
<gene>
    <name evidence="1" type="ORF">Tco_0706532</name>
</gene>
<accession>A0ABQ4Y7Q6</accession>
<protein>
    <submittedName>
        <fullName evidence="1">Uncharacterized protein</fullName>
    </submittedName>
</protein>
<dbReference type="Proteomes" id="UP001151760">
    <property type="component" value="Unassembled WGS sequence"/>
</dbReference>
<comment type="caution">
    <text evidence="1">The sequence shown here is derived from an EMBL/GenBank/DDBJ whole genome shotgun (WGS) entry which is preliminary data.</text>
</comment>
<keyword evidence="2" id="KW-1185">Reference proteome</keyword>
<evidence type="ECO:0000313" key="1">
    <source>
        <dbReference type="EMBL" id="GJS73691.1"/>
    </source>
</evidence>
<dbReference type="EMBL" id="BQNB010010172">
    <property type="protein sequence ID" value="GJS73691.1"/>
    <property type="molecule type" value="Genomic_DNA"/>
</dbReference>
<name>A0ABQ4Y7Q6_9ASTR</name>
<reference evidence="1" key="2">
    <citation type="submission" date="2022-01" db="EMBL/GenBank/DDBJ databases">
        <authorList>
            <person name="Yamashiro T."/>
            <person name="Shiraishi A."/>
            <person name="Satake H."/>
            <person name="Nakayama K."/>
        </authorList>
    </citation>
    <scope>NUCLEOTIDE SEQUENCE</scope>
</reference>
<sequence>MLILPFIFESYRTISLGMLHLKHFMTSRKTLSIRVAEDLSNMYLRFHHVFIFVDRVWTCGYEFDSAGIGNRQSVDEEPIVNTDTQQEVVTPVKPDDISLPIYKTSGRVSKHSQFYYDFHIEEDKISDSTLNELD</sequence>